<dbReference type="GO" id="GO:0016989">
    <property type="term" value="F:sigma factor antagonist activity"/>
    <property type="evidence" value="ECO:0007669"/>
    <property type="project" value="TreeGrafter"/>
</dbReference>
<dbReference type="RefSeq" id="WP_005645309.1">
    <property type="nucleotide sequence ID" value="NZ_DAWDXW010000027.1"/>
</dbReference>
<feature type="transmembrane region" description="Helical" evidence="1">
    <location>
        <begin position="94"/>
        <end position="115"/>
    </location>
</feature>
<dbReference type="InterPro" id="IPR032508">
    <property type="entry name" value="FecR_C"/>
</dbReference>
<dbReference type="InterPro" id="IPR012373">
    <property type="entry name" value="Ferrdict_sens_TM"/>
</dbReference>
<dbReference type="PANTHER" id="PTHR30273:SF2">
    <property type="entry name" value="PROTEIN FECR"/>
    <property type="match status" value="1"/>
</dbReference>
<keyword evidence="1" id="KW-0812">Transmembrane</keyword>
<organism evidence="5 6">
    <name type="scientific">Parabacteroides merdae</name>
    <dbReference type="NCBI Taxonomy" id="46503"/>
    <lineage>
        <taxon>Bacteria</taxon>
        <taxon>Pseudomonadati</taxon>
        <taxon>Bacteroidota</taxon>
        <taxon>Bacteroidia</taxon>
        <taxon>Bacteroidales</taxon>
        <taxon>Tannerellaceae</taxon>
        <taxon>Parabacteroides</taxon>
    </lineage>
</organism>
<evidence type="ECO:0000256" key="1">
    <source>
        <dbReference type="SAM" id="Phobius"/>
    </source>
</evidence>
<gene>
    <name evidence="5" type="ORF">DW191_04865</name>
    <name evidence="4" type="ORF">DW986_06625</name>
</gene>
<dbReference type="Proteomes" id="UP000283732">
    <property type="component" value="Unassembled WGS sequence"/>
</dbReference>
<dbReference type="AlphaFoldDB" id="A0A3R6HQ12"/>
<evidence type="ECO:0000313" key="6">
    <source>
        <dbReference type="Proteomes" id="UP000283732"/>
    </source>
</evidence>
<dbReference type="Proteomes" id="UP000285173">
    <property type="component" value="Unassembled WGS sequence"/>
</dbReference>
<comment type="caution">
    <text evidence="5">The sequence shown here is derived from an EMBL/GenBank/DDBJ whole genome shotgun (WGS) entry which is preliminary data.</text>
</comment>
<dbReference type="Pfam" id="PF16344">
    <property type="entry name" value="FecR_C"/>
    <property type="match status" value="1"/>
</dbReference>
<dbReference type="EMBL" id="QRKC01000001">
    <property type="protein sequence ID" value="RHH80427.1"/>
    <property type="molecule type" value="Genomic_DNA"/>
</dbReference>
<dbReference type="PIRSF" id="PIRSF018266">
    <property type="entry name" value="FecR"/>
    <property type="match status" value="1"/>
</dbReference>
<feature type="domain" description="Protein FecR C-terminal" evidence="3">
    <location>
        <begin position="268"/>
        <end position="335"/>
    </location>
</feature>
<name>A0A3R6HQ12_9BACT</name>
<keyword evidence="1" id="KW-0472">Membrane</keyword>
<dbReference type="Gene3D" id="3.55.50.30">
    <property type="match status" value="1"/>
</dbReference>
<keyword evidence="1" id="KW-1133">Transmembrane helix</keyword>
<proteinExistence type="predicted"/>
<evidence type="ECO:0000259" key="3">
    <source>
        <dbReference type="Pfam" id="PF16344"/>
    </source>
</evidence>
<accession>A0A3R6HQ12</accession>
<dbReference type="Gene3D" id="2.60.120.1440">
    <property type="match status" value="1"/>
</dbReference>
<reference evidence="6 7" key="1">
    <citation type="submission" date="2018-08" db="EMBL/GenBank/DDBJ databases">
        <title>A genome reference for cultivated species of the human gut microbiota.</title>
        <authorList>
            <person name="Zou Y."/>
            <person name="Xue W."/>
            <person name="Luo G."/>
        </authorList>
    </citation>
    <scope>NUCLEOTIDE SEQUENCE [LARGE SCALE GENOMIC DNA]</scope>
    <source>
        <strain evidence="5 6">AM16-50</strain>
        <strain evidence="4 7">AM50-15</strain>
    </source>
</reference>
<protein>
    <submittedName>
        <fullName evidence="5">FecR family protein</fullName>
    </submittedName>
</protein>
<dbReference type="FunFam" id="2.60.120.1440:FF:000001">
    <property type="entry name" value="Putative anti-sigma factor"/>
    <property type="match status" value="1"/>
</dbReference>
<sequence>MDTQNQHKEHWLNLIIDRLTGTISEDSDLCLQEWIHASDENSRYFKNMELLWHSMEVVHEGEQYDSDRAFLLFKQRIETENTINTRKSFTLKKVLSYAAILISFITLNCLIHQYYIHPSDQNILRLSEIAVPNGSKTKLTLQDGTKVWLNAGSKIQYDSDFGKKNRLLKLSGEAYLEVAKDENCPFIVDAGEIKVKVLGTCFNVRAYKDNEEIKVALLRGSVEMETNNGDMLRLVPKDIAHFNTQTKETGICHNTGCSQNCIGWIDNKFIFNGESFEQITKILERTFNVKINIHRESIKKRCFIGDFVNNETIEQIFKVMSSNEKFTYTIKGNIIDVY</sequence>
<evidence type="ECO:0000259" key="2">
    <source>
        <dbReference type="Pfam" id="PF04773"/>
    </source>
</evidence>
<dbReference type="Pfam" id="PF04773">
    <property type="entry name" value="FecR"/>
    <property type="match status" value="1"/>
</dbReference>
<dbReference type="InterPro" id="IPR006860">
    <property type="entry name" value="FecR"/>
</dbReference>
<evidence type="ECO:0000313" key="4">
    <source>
        <dbReference type="EMBL" id="RGZ49437.1"/>
    </source>
</evidence>
<evidence type="ECO:0000313" key="7">
    <source>
        <dbReference type="Proteomes" id="UP000285173"/>
    </source>
</evidence>
<dbReference type="PANTHER" id="PTHR30273">
    <property type="entry name" value="PERIPLASMIC SIGNAL SENSOR AND SIGMA FACTOR ACTIVATOR FECR-RELATED"/>
    <property type="match status" value="1"/>
</dbReference>
<feature type="domain" description="FecR protein" evidence="2">
    <location>
        <begin position="128"/>
        <end position="223"/>
    </location>
</feature>
<evidence type="ECO:0000313" key="5">
    <source>
        <dbReference type="EMBL" id="RHH80427.1"/>
    </source>
</evidence>
<dbReference type="EMBL" id="QSEF01000007">
    <property type="protein sequence ID" value="RGZ49437.1"/>
    <property type="molecule type" value="Genomic_DNA"/>
</dbReference>